<name>A0A8J6TPQ8_9BACT</name>
<evidence type="ECO:0000256" key="1">
    <source>
        <dbReference type="PROSITE-ProRule" id="PRU00169"/>
    </source>
</evidence>
<evidence type="ECO:0000313" key="3">
    <source>
        <dbReference type="EMBL" id="MBC8430715.1"/>
    </source>
</evidence>
<dbReference type="SUPFAM" id="SSF52172">
    <property type="entry name" value="CheY-like"/>
    <property type="match status" value="1"/>
</dbReference>
<dbReference type="GO" id="GO:0000160">
    <property type="term" value="P:phosphorelay signal transduction system"/>
    <property type="evidence" value="ECO:0007669"/>
    <property type="project" value="InterPro"/>
</dbReference>
<feature type="non-terminal residue" evidence="3">
    <location>
        <position position="61"/>
    </location>
</feature>
<gene>
    <name evidence="3" type="ORF">H8D96_02225</name>
</gene>
<evidence type="ECO:0000259" key="2">
    <source>
        <dbReference type="PROSITE" id="PS50110"/>
    </source>
</evidence>
<protein>
    <recommendedName>
        <fullName evidence="2">Response regulatory domain-containing protein</fullName>
    </recommendedName>
</protein>
<dbReference type="EMBL" id="JACNIG010000074">
    <property type="protein sequence ID" value="MBC8430715.1"/>
    <property type="molecule type" value="Genomic_DNA"/>
</dbReference>
<reference evidence="3 4" key="1">
    <citation type="submission" date="2020-08" db="EMBL/GenBank/DDBJ databases">
        <title>Bridging the membrane lipid divide: bacteria of the FCB group superphylum have the potential to synthesize archaeal ether lipids.</title>
        <authorList>
            <person name="Villanueva L."/>
            <person name="Von Meijenfeldt F.A.B."/>
            <person name="Westbye A.B."/>
            <person name="Yadav S."/>
            <person name="Hopmans E.C."/>
            <person name="Dutilh B.E."/>
            <person name="Sinninghe Damste J.S."/>
        </authorList>
    </citation>
    <scope>NUCLEOTIDE SEQUENCE [LARGE SCALE GENOMIC DNA]</scope>
    <source>
        <strain evidence="3">NIOZ-UU17</strain>
    </source>
</reference>
<keyword evidence="1" id="KW-0597">Phosphoprotein</keyword>
<comment type="caution">
    <text evidence="3">The sequence shown here is derived from an EMBL/GenBank/DDBJ whole genome shotgun (WGS) entry which is preliminary data.</text>
</comment>
<dbReference type="Gene3D" id="3.40.50.2300">
    <property type="match status" value="1"/>
</dbReference>
<accession>A0A8J6TPQ8</accession>
<dbReference type="Proteomes" id="UP000605201">
    <property type="component" value="Unassembled WGS sequence"/>
</dbReference>
<evidence type="ECO:0000313" key="4">
    <source>
        <dbReference type="Proteomes" id="UP000605201"/>
    </source>
</evidence>
<organism evidence="3 4">
    <name type="scientific">Candidatus Desulfatibia vada</name>
    <dbReference type="NCBI Taxonomy" id="2841696"/>
    <lineage>
        <taxon>Bacteria</taxon>
        <taxon>Pseudomonadati</taxon>
        <taxon>Thermodesulfobacteriota</taxon>
        <taxon>Desulfobacteria</taxon>
        <taxon>Desulfobacterales</taxon>
        <taxon>Desulfobacterales incertae sedis</taxon>
        <taxon>Candidatus Desulfatibia</taxon>
    </lineage>
</organism>
<dbReference type="InterPro" id="IPR011006">
    <property type="entry name" value="CheY-like_superfamily"/>
</dbReference>
<dbReference type="InterPro" id="IPR001789">
    <property type="entry name" value="Sig_transdc_resp-reg_receiver"/>
</dbReference>
<proteinExistence type="predicted"/>
<dbReference type="PROSITE" id="PS50110">
    <property type="entry name" value="RESPONSE_REGULATORY"/>
    <property type="match status" value="1"/>
</dbReference>
<sequence>MTATEKMNVLLVGSGDENLLALEELLKSPELNLIKSISGNAALALTLEHDFALVLLDVQIP</sequence>
<feature type="modified residue" description="4-aspartylphosphate" evidence="1">
    <location>
        <position position="57"/>
    </location>
</feature>
<feature type="domain" description="Response regulatory" evidence="2">
    <location>
        <begin position="8"/>
        <end position="61"/>
    </location>
</feature>
<dbReference type="AlphaFoldDB" id="A0A8J6TPQ8"/>